<evidence type="ECO:0000256" key="3">
    <source>
        <dbReference type="ARBA" id="ARBA00005933"/>
    </source>
</evidence>
<evidence type="ECO:0000256" key="5">
    <source>
        <dbReference type="ARBA" id="ARBA00022531"/>
    </source>
</evidence>
<evidence type="ECO:0000256" key="2">
    <source>
        <dbReference type="ARBA" id="ARBA00004229"/>
    </source>
</evidence>
<accession>A0A8J2WZ27</accession>
<reference evidence="8" key="1">
    <citation type="submission" date="2021-11" db="EMBL/GenBank/DDBJ databases">
        <authorList>
            <consortium name="Genoscope - CEA"/>
            <person name="William W."/>
        </authorList>
    </citation>
    <scope>NUCLEOTIDE SEQUENCE</scope>
</reference>
<keyword evidence="7" id="KW-0148">Chlorophyll</keyword>
<dbReference type="GO" id="GO:0009765">
    <property type="term" value="P:photosynthesis, light harvesting"/>
    <property type="evidence" value="ECO:0007669"/>
    <property type="project" value="InterPro"/>
</dbReference>
<comment type="subcellular location">
    <subcellularLocation>
        <location evidence="2">Plastid</location>
        <location evidence="2">Chloroplast</location>
    </subcellularLocation>
</comment>
<evidence type="ECO:0000256" key="4">
    <source>
        <dbReference type="ARBA" id="ARBA00022528"/>
    </source>
</evidence>
<sequence>MKLVLALLAAPAVAFVAPAAPRAGTAVAAVQDMEGITMPIGLFDPLGFSNGASAEALQWYREAELKHGRVAMAAFVGFLVNYQGITFPADLTMSGEKFSSLGTGNPLLAWDNISDKGKWSILGFIGLLEVLGEAEKPHYMRGGKSGTHDLVWYFGSKYLSGKTEEQKLRSRTAEINNGRLAMIGIMGFIAASTVPGSVPYFTEDLTQYSGSVWAPF</sequence>
<dbReference type="Proteomes" id="UP000789595">
    <property type="component" value="Unassembled WGS sequence"/>
</dbReference>
<evidence type="ECO:0000313" key="8">
    <source>
        <dbReference type="EMBL" id="CAH0367511.1"/>
    </source>
</evidence>
<feature type="binding site" evidence="7">
    <location>
        <position position="179"/>
    </location>
    <ligand>
        <name>chlorophyll a</name>
        <dbReference type="ChEBI" id="CHEBI:58416"/>
        <label>1</label>
    </ligand>
</feature>
<feature type="binding site" evidence="7">
    <location>
        <position position="67"/>
    </location>
    <ligand>
        <name>chlorophyll a</name>
        <dbReference type="ChEBI" id="CHEBI:58416"/>
        <label>1</label>
    </ligand>
</feature>
<evidence type="ECO:0000256" key="7">
    <source>
        <dbReference type="PIRSR" id="PIRSR601344-1"/>
    </source>
</evidence>
<comment type="similarity">
    <text evidence="3">Belongs to the fucoxanthin chlorophyll protein family.</text>
</comment>
<keyword evidence="7" id="KW-0157">Chromophore</keyword>
<feature type="binding site" evidence="7">
    <location>
        <position position="64"/>
    </location>
    <ligand>
        <name>chlorophyll a</name>
        <dbReference type="ChEBI" id="CHEBI:58416"/>
        <label>1</label>
    </ligand>
</feature>
<keyword evidence="4" id="KW-0150">Chloroplast</keyword>
<feature type="binding site" evidence="7">
    <location>
        <position position="174"/>
    </location>
    <ligand>
        <name>chlorophyll a</name>
        <dbReference type="ChEBI" id="CHEBI:58416"/>
        <label>1</label>
    </ligand>
</feature>
<gene>
    <name evidence="8" type="ORF">PECAL_2P05360</name>
</gene>
<feature type="binding site" description="axial binding residue" evidence="7">
    <location>
        <position position="69"/>
    </location>
    <ligand>
        <name>chlorophyll b</name>
        <dbReference type="ChEBI" id="CHEBI:61721"/>
        <label>1</label>
    </ligand>
    <ligandPart>
        <name>Mg</name>
        <dbReference type="ChEBI" id="CHEBI:25107"/>
    </ligandPart>
</feature>
<dbReference type="GO" id="GO:0016168">
    <property type="term" value="F:chlorophyll binding"/>
    <property type="evidence" value="ECO:0007669"/>
    <property type="project" value="UniProtKB-KW"/>
</dbReference>
<evidence type="ECO:0000256" key="6">
    <source>
        <dbReference type="ARBA" id="ARBA00022640"/>
    </source>
</evidence>
<dbReference type="PANTHER" id="PTHR21649">
    <property type="entry name" value="CHLOROPHYLL A/B BINDING PROTEIN"/>
    <property type="match status" value="1"/>
</dbReference>
<keyword evidence="6" id="KW-0934">Plastid</keyword>
<proteinExistence type="inferred from homology"/>
<dbReference type="SUPFAM" id="SSF103511">
    <property type="entry name" value="Chlorophyll a-b binding protein"/>
    <property type="match status" value="1"/>
</dbReference>
<dbReference type="GO" id="GO:0016020">
    <property type="term" value="C:membrane"/>
    <property type="evidence" value="ECO:0007669"/>
    <property type="project" value="InterPro"/>
</dbReference>
<keyword evidence="9" id="KW-1185">Reference proteome</keyword>
<feature type="binding site" evidence="7">
    <location>
        <position position="177"/>
    </location>
    <ligand>
        <name>chlorophyll a</name>
        <dbReference type="ChEBI" id="CHEBI:58416"/>
        <label>1</label>
    </ligand>
</feature>
<dbReference type="GO" id="GO:0009507">
    <property type="term" value="C:chloroplast"/>
    <property type="evidence" value="ECO:0007669"/>
    <property type="project" value="UniProtKB-SubCell"/>
</dbReference>
<evidence type="ECO:0000256" key="1">
    <source>
        <dbReference type="ARBA" id="ARBA00004022"/>
    </source>
</evidence>
<dbReference type="OrthoDB" id="423598at2759"/>
<dbReference type="InterPro" id="IPR022796">
    <property type="entry name" value="Chloroa_b-bind"/>
</dbReference>
<dbReference type="Pfam" id="PF00504">
    <property type="entry name" value="Chloroa_b-bind"/>
    <property type="match status" value="1"/>
</dbReference>
<dbReference type="AlphaFoldDB" id="A0A8J2WZ27"/>
<comment type="caution">
    <text evidence="8">The sequence shown here is derived from an EMBL/GenBank/DDBJ whole genome shotgun (WGS) entry which is preliminary data.</text>
</comment>
<dbReference type="Gene3D" id="1.10.3460.10">
    <property type="entry name" value="Chlorophyll a/b binding protein domain"/>
    <property type="match status" value="1"/>
</dbReference>
<keyword evidence="5" id="KW-0602">Photosynthesis</keyword>
<protein>
    <submittedName>
        <fullName evidence="8">Uncharacterized protein</fullName>
    </submittedName>
</protein>
<feature type="binding site" description="axial binding residue" evidence="7">
    <location>
        <position position="120"/>
    </location>
    <ligand>
        <name>chlorophyll b</name>
        <dbReference type="ChEBI" id="CHEBI:61721"/>
        <label>1</label>
    </ligand>
    <ligandPart>
        <name>Mg</name>
        <dbReference type="ChEBI" id="CHEBI:25107"/>
    </ligandPart>
</feature>
<name>A0A8J2WZ27_9STRA</name>
<feature type="binding site" evidence="7">
    <location>
        <position position="49"/>
    </location>
    <ligand>
        <name>chlorophyll a</name>
        <dbReference type="ChEBI" id="CHEBI:58416"/>
        <label>1</label>
    </ligand>
</feature>
<comment type="function">
    <text evidence="1">The light-harvesting complex (LHC) functions as a light receptor, it captures and delivers excitation energy to photosystems with which it is closely associated. Energy is transferred from the carotenoid and chlorophyll C (or B) to chlorophyll A and the photosynthetic reaction centers where it is used to synthesize ATP and reducing power.</text>
</comment>
<dbReference type="InterPro" id="IPR001344">
    <property type="entry name" value="Chloro_AB-bd_pln"/>
</dbReference>
<dbReference type="EMBL" id="CAKKNE010000002">
    <property type="protein sequence ID" value="CAH0367511.1"/>
    <property type="molecule type" value="Genomic_DNA"/>
</dbReference>
<evidence type="ECO:0000313" key="9">
    <source>
        <dbReference type="Proteomes" id="UP000789595"/>
    </source>
</evidence>
<organism evidence="8 9">
    <name type="scientific">Pelagomonas calceolata</name>
    <dbReference type="NCBI Taxonomy" id="35677"/>
    <lineage>
        <taxon>Eukaryota</taxon>
        <taxon>Sar</taxon>
        <taxon>Stramenopiles</taxon>
        <taxon>Ochrophyta</taxon>
        <taxon>Pelagophyceae</taxon>
        <taxon>Pelagomonadales</taxon>
        <taxon>Pelagomonadaceae</taxon>
        <taxon>Pelagomonas</taxon>
    </lineage>
</organism>